<evidence type="ECO:0000313" key="4">
    <source>
        <dbReference type="Proteomes" id="UP000188342"/>
    </source>
</evidence>
<evidence type="ECO:0000256" key="1">
    <source>
        <dbReference type="SAM" id="MobiDB-lite"/>
    </source>
</evidence>
<organism evidence="3 4">
    <name type="scientific">Luteococcus japonicus LSP_Lj1</name>
    <dbReference type="NCBI Taxonomy" id="1255658"/>
    <lineage>
        <taxon>Bacteria</taxon>
        <taxon>Bacillati</taxon>
        <taxon>Actinomycetota</taxon>
        <taxon>Actinomycetes</taxon>
        <taxon>Propionibacteriales</taxon>
        <taxon>Propionibacteriaceae</taxon>
        <taxon>Luteococcus</taxon>
    </lineage>
</organism>
<dbReference type="RefSeq" id="WP_170165280.1">
    <property type="nucleotide sequence ID" value="NZ_FUKQ01000006.1"/>
</dbReference>
<feature type="region of interest" description="Disordered" evidence="1">
    <location>
        <begin position="1"/>
        <end position="26"/>
    </location>
</feature>
<keyword evidence="4" id="KW-1185">Reference proteome</keyword>
<dbReference type="PANTHER" id="PTHR38463">
    <property type="entry name" value="STRESS RESPONSE PROTEIN YSNF"/>
    <property type="match status" value="1"/>
</dbReference>
<dbReference type="PANTHER" id="PTHR38463:SF1">
    <property type="entry name" value="STRESS RESPONSE PROTEIN YSNF"/>
    <property type="match status" value="1"/>
</dbReference>
<name>A0A1R4IC96_9ACTN</name>
<dbReference type="EMBL" id="FUKQ01000006">
    <property type="protein sequence ID" value="SJN17420.1"/>
    <property type="molecule type" value="Genomic_DNA"/>
</dbReference>
<reference evidence="3 4" key="1">
    <citation type="submission" date="2017-02" db="EMBL/GenBank/DDBJ databases">
        <authorList>
            <person name="Peterson S.W."/>
        </authorList>
    </citation>
    <scope>NUCLEOTIDE SEQUENCE [LARGE SCALE GENOMIC DNA]</scope>
    <source>
        <strain evidence="3 4">LSP_Lj1</strain>
    </source>
</reference>
<dbReference type="AlphaFoldDB" id="A0A1R4IC96"/>
<dbReference type="InterPro" id="IPR019060">
    <property type="entry name" value="DUF2382"/>
</dbReference>
<dbReference type="Pfam" id="PF09557">
    <property type="entry name" value="DUF2382"/>
    <property type="match status" value="1"/>
</dbReference>
<evidence type="ECO:0000259" key="2">
    <source>
        <dbReference type="Pfam" id="PF09557"/>
    </source>
</evidence>
<accession>A0A1R4IC96</accession>
<dbReference type="Proteomes" id="UP000188342">
    <property type="component" value="Unassembled WGS sequence"/>
</dbReference>
<dbReference type="InterPro" id="IPR052967">
    <property type="entry name" value="Stress_Response_Assoc"/>
</dbReference>
<dbReference type="STRING" id="1255658.FM114_00965"/>
<sequence length="153" mass="17283">MTTPEFEQPSPREPFAAGDALAGDAPHEQAQELTLLREQMVASTATHEWARVRVTKRIITEERTITVPVRREELVVEYLDDEHPKAHPGTVHGSTGTVDSRVVQEFVLHQEEPRVVVEARPYEKVQMIVDTQRSVVQVDGQLAREEIVTTEIP</sequence>
<feature type="domain" description="DUF2382" evidence="2">
    <location>
        <begin position="33"/>
        <end position="147"/>
    </location>
</feature>
<protein>
    <recommendedName>
        <fullName evidence="2">DUF2382 domain-containing protein</fullName>
    </recommendedName>
</protein>
<gene>
    <name evidence="3" type="ORF">FM114_00965</name>
</gene>
<evidence type="ECO:0000313" key="3">
    <source>
        <dbReference type="EMBL" id="SJN17420.1"/>
    </source>
</evidence>
<proteinExistence type="predicted"/>